<evidence type="ECO:0000313" key="2">
    <source>
        <dbReference type="EMBL" id="VIP01461.1"/>
    </source>
</evidence>
<evidence type="ECO:0008006" key="4">
    <source>
        <dbReference type="Google" id="ProtNLM"/>
    </source>
</evidence>
<dbReference type="InterPro" id="IPR017850">
    <property type="entry name" value="Alkaline_phosphatase_core_sf"/>
</dbReference>
<dbReference type="PANTHER" id="PTHR43737:SF1">
    <property type="entry name" value="DUF1501 DOMAIN-CONTAINING PROTEIN"/>
    <property type="match status" value="1"/>
</dbReference>
<name>A0A6C2YJK1_9BACT</name>
<feature type="compositionally biased region" description="Low complexity" evidence="1">
    <location>
        <begin position="120"/>
        <end position="130"/>
    </location>
</feature>
<organism evidence="2">
    <name type="scientific">Tuwongella immobilis</name>
    <dbReference type="NCBI Taxonomy" id="692036"/>
    <lineage>
        <taxon>Bacteria</taxon>
        <taxon>Pseudomonadati</taxon>
        <taxon>Planctomycetota</taxon>
        <taxon>Planctomycetia</taxon>
        <taxon>Gemmatales</taxon>
        <taxon>Gemmataceae</taxon>
        <taxon>Tuwongella</taxon>
    </lineage>
</organism>
<keyword evidence="3" id="KW-1185">Reference proteome</keyword>
<dbReference type="KEGG" id="tim:GMBLW1_24990"/>
<accession>A0A6C2YJK1</accession>
<reference evidence="2" key="1">
    <citation type="submission" date="2019-04" db="EMBL/GenBank/DDBJ databases">
        <authorList>
            <consortium name="Science for Life Laboratories"/>
        </authorList>
    </citation>
    <scope>NUCLEOTIDE SEQUENCE</scope>
    <source>
        <strain evidence="2">MBLW1</strain>
    </source>
</reference>
<dbReference type="RefSeq" id="WP_162656665.1">
    <property type="nucleotide sequence ID" value="NZ_LR593887.1"/>
</dbReference>
<dbReference type="InterPro" id="IPR010869">
    <property type="entry name" value="DUF1501"/>
</dbReference>
<dbReference type="InterPro" id="IPR006311">
    <property type="entry name" value="TAT_signal"/>
</dbReference>
<dbReference type="PROSITE" id="PS51318">
    <property type="entry name" value="TAT"/>
    <property type="match status" value="1"/>
</dbReference>
<dbReference type="Gene3D" id="3.40.720.10">
    <property type="entry name" value="Alkaline Phosphatase, subunit A"/>
    <property type="match status" value="1"/>
</dbReference>
<proteinExistence type="predicted"/>
<dbReference type="InParanoid" id="A0A6C2YJK1"/>
<dbReference type="Pfam" id="PF07394">
    <property type="entry name" value="DUF1501"/>
    <property type="match status" value="1"/>
</dbReference>
<dbReference type="SUPFAM" id="SSF53649">
    <property type="entry name" value="Alkaline phosphatase-like"/>
    <property type="match status" value="1"/>
</dbReference>
<gene>
    <name evidence="2" type="ORF">GMBLW1_24990</name>
</gene>
<evidence type="ECO:0000313" key="3">
    <source>
        <dbReference type="Proteomes" id="UP000464378"/>
    </source>
</evidence>
<sequence length="456" mass="49463">MPHTHRIGLNRREVLQVGYSALLGVSMANALATPATAAANSSRGKRRPKSVILVFTTGASSHIDTFDPKPNAPAEIRGEFKAIATRTPGMQFTEHVPMLANRSDRFAVVRTLSHKDDNHTGATHHLLTGTKQPGGRFDKPLSRDDWPVYGAGVGFLSPPPAGIPAGVTLPTFLRDGPLVWPGQHGGFLGPKFDPWQVDSDPNQKSFRVGDLRLMDGLDVDTLSNRRSLLQEMNQKQVLLAETVEGRRLNEQQEKAFALLTSGAVARAFEMDREPDKLRDRYGRNLFGQSLLLARRLVQAGVPMIQANMGRVQNWDTHGGNFKRLKGDLLPALDRAVAALLDDLHDSGLLDDTMVIVTGEFGRTPKVNNQDGGRDHWAPCFSAIFAGGGVQGGQVIGKSDASAAYPATVPYTPDDLGATVYEVLGVDPTAEVRDRLNRPVQLNRGEPIRALFTGAIG</sequence>
<dbReference type="AlphaFoldDB" id="A0A6C2YJK1"/>
<dbReference type="EMBL" id="LR586016">
    <property type="protein sequence ID" value="VIP01461.1"/>
    <property type="molecule type" value="Genomic_DNA"/>
</dbReference>
<protein>
    <recommendedName>
        <fullName evidence="4">DUF1501 domain-containing protein</fullName>
    </recommendedName>
</protein>
<dbReference type="EMBL" id="LR593887">
    <property type="protein sequence ID" value="VTR98475.1"/>
    <property type="molecule type" value="Genomic_DNA"/>
</dbReference>
<dbReference type="PANTHER" id="PTHR43737">
    <property type="entry name" value="BLL7424 PROTEIN"/>
    <property type="match status" value="1"/>
</dbReference>
<dbReference type="Proteomes" id="UP000464378">
    <property type="component" value="Chromosome"/>
</dbReference>
<feature type="region of interest" description="Disordered" evidence="1">
    <location>
        <begin position="117"/>
        <end position="137"/>
    </location>
</feature>
<evidence type="ECO:0000256" key="1">
    <source>
        <dbReference type="SAM" id="MobiDB-lite"/>
    </source>
</evidence>